<dbReference type="AlphaFoldDB" id="A0A250JEC9"/>
<evidence type="ECO:0000313" key="2">
    <source>
        <dbReference type="Proteomes" id="UP000217257"/>
    </source>
</evidence>
<dbReference type="KEGG" id="cfus:CYFUS_007221"/>
<protein>
    <recommendedName>
        <fullName evidence="3">Apea-like HEPN domain-containing protein</fullName>
    </recommendedName>
</protein>
<reference evidence="1 2" key="1">
    <citation type="submission" date="2017-06" db="EMBL/GenBank/DDBJ databases">
        <title>Sequencing and comparative analysis of myxobacterial genomes.</title>
        <authorList>
            <person name="Rupp O."/>
            <person name="Goesmann A."/>
            <person name="Sogaard-Andersen L."/>
        </authorList>
    </citation>
    <scope>NUCLEOTIDE SEQUENCE [LARGE SCALE GENOMIC DNA]</scope>
    <source>
        <strain evidence="1 2">DSM 52655</strain>
    </source>
</reference>
<dbReference type="EMBL" id="CP022098">
    <property type="protein sequence ID" value="ATB41751.1"/>
    <property type="molecule type" value="Genomic_DNA"/>
</dbReference>
<dbReference type="RefSeq" id="WP_157758870.1">
    <property type="nucleotide sequence ID" value="NZ_CP022098.1"/>
</dbReference>
<gene>
    <name evidence="1" type="ORF">CYFUS_007221</name>
</gene>
<proteinExistence type="predicted"/>
<sequence>MLNIKSQGLVENLIDIRNSIAHGRQVYQDKLIWPFPSFFPLSNDSLGYLPAIQALTARAISKHLKLDSWEKEWRQTIRYLPPPEDIIRSFIKNKEYSKISDSTYLSGRKSGITPSAITDLYLAGRIKFNDFEASLCGLMIRAQPSSKNADKLIMAAYLLADSTNPQLASKAQIFVTKIHDSRTGDRLIGPKDTLRWLEYLGLSPAWMRQWIENR</sequence>
<evidence type="ECO:0000313" key="1">
    <source>
        <dbReference type="EMBL" id="ATB41751.1"/>
    </source>
</evidence>
<name>A0A250JEC9_9BACT</name>
<accession>A0A250JEC9</accession>
<dbReference type="Proteomes" id="UP000217257">
    <property type="component" value="Chromosome"/>
</dbReference>
<evidence type="ECO:0008006" key="3">
    <source>
        <dbReference type="Google" id="ProtNLM"/>
    </source>
</evidence>
<organism evidence="1 2">
    <name type="scientific">Cystobacter fuscus</name>
    <dbReference type="NCBI Taxonomy" id="43"/>
    <lineage>
        <taxon>Bacteria</taxon>
        <taxon>Pseudomonadati</taxon>
        <taxon>Myxococcota</taxon>
        <taxon>Myxococcia</taxon>
        <taxon>Myxococcales</taxon>
        <taxon>Cystobacterineae</taxon>
        <taxon>Archangiaceae</taxon>
        <taxon>Cystobacter</taxon>
    </lineage>
</organism>